<evidence type="ECO:0000313" key="1">
    <source>
        <dbReference type="EMBL" id="MDV2078915.1"/>
    </source>
</evidence>
<name>A0ABU3VXA6_9GAMM</name>
<dbReference type="EMBL" id="JAWIIJ010000005">
    <property type="protein sequence ID" value="MDV2078915.1"/>
    <property type="molecule type" value="Genomic_DNA"/>
</dbReference>
<reference evidence="1 2" key="1">
    <citation type="submission" date="2023-10" db="EMBL/GenBank/DDBJ databases">
        <title>Characteristics and mechanism of a salt-tolerant marine origin heterotrophic nitrifying- aerobic denitrifying bacteria Marinobacter xestospongiae HN1.</title>
        <authorList>
            <person name="Qi R."/>
        </authorList>
    </citation>
    <scope>NUCLEOTIDE SEQUENCE [LARGE SCALE GENOMIC DNA]</scope>
    <source>
        <strain evidence="1 2">HN1</strain>
    </source>
</reference>
<protein>
    <submittedName>
        <fullName evidence="1">Uncharacterized protein</fullName>
    </submittedName>
</protein>
<evidence type="ECO:0000313" key="2">
    <source>
        <dbReference type="Proteomes" id="UP001269819"/>
    </source>
</evidence>
<organism evidence="1 2">
    <name type="scientific">Marinobacter xestospongiae</name>
    <dbReference type="NCBI Taxonomy" id="994319"/>
    <lineage>
        <taxon>Bacteria</taxon>
        <taxon>Pseudomonadati</taxon>
        <taxon>Pseudomonadota</taxon>
        <taxon>Gammaproteobacteria</taxon>
        <taxon>Pseudomonadales</taxon>
        <taxon>Marinobacteraceae</taxon>
        <taxon>Marinobacter</taxon>
    </lineage>
</organism>
<sequence>MSWQLVKLNGEIAGVAIADWLTAGLDLPEDQRPAPAESAGDADDDLLSPEWLRSRLDTRLATWLILPSAEQSRREHWQAALADLPVQVSFGRAGLALALSALRTHDRPARLMAADQIDGRQWLSLTLAPGKQGVTIQHSAMDGRLAGHNDLTSLLAQAQMAEPAIEVLVCPDYPRDTGLERLMPFLASLTSWSRPELRWEFPEQLLPPCGVVGAIWGLYWLLDGYRLGDWHRPGALLNLDEHSPLAGVTVVAPVQGSGAPAFGPAALDAPALGDATQDDEAAEAARYG</sequence>
<dbReference type="RefSeq" id="WP_316973578.1">
    <property type="nucleotide sequence ID" value="NZ_JAWIIJ010000005.1"/>
</dbReference>
<proteinExistence type="predicted"/>
<dbReference type="Proteomes" id="UP001269819">
    <property type="component" value="Unassembled WGS sequence"/>
</dbReference>
<keyword evidence="2" id="KW-1185">Reference proteome</keyword>
<gene>
    <name evidence="1" type="ORF">RYS15_09465</name>
</gene>
<comment type="caution">
    <text evidence="1">The sequence shown here is derived from an EMBL/GenBank/DDBJ whole genome shotgun (WGS) entry which is preliminary data.</text>
</comment>
<accession>A0ABU3VXA6</accession>